<dbReference type="EMBL" id="GEDG01026260">
    <property type="protein sequence ID" value="JAP14656.1"/>
    <property type="molecule type" value="Transcribed_RNA"/>
</dbReference>
<dbReference type="PANTHER" id="PTHR33142">
    <property type="entry name" value="CYCLIN-DEPENDENT PROTEIN KINASE INHIBITOR SMR13"/>
    <property type="match status" value="1"/>
</dbReference>
<dbReference type="GO" id="GO:0004860">
    <property type="term" value="F:protein kinase inhibitor activity"/>
    <property type="evidence" value="ECO:0007669"/>
    <property type="project" value="UniProtKB-KW"/>
</dbReference>
<dbReference type="GO" id="GO:0032875">
    <property type="term" value="P:regulation of DNA endoreduplication"/>
    <property type="evidence" value="ECO:0007669"/>
    <property type="project" value="InterPro"/>
</dbReference>
<reference evidence="3" key="1">
    <citation type="submission" date="2015-12" db="EMBL/GenBank/DDBJ databases">
        <title>Gene expression during late stages of embryo sac development: a critical building block for successful pollen-pistil interactions.</title>
        <authorList>
            <person name="Liu Y."/>
            <person name="Joly V."/>
            <person name="Sabar M."/>
            <person name="Matton D.P."/>
        </authorList>
    </citation>
    <scope>NUCLEOTIDE SEQUENCE</scope>
</reference>
<protein>
    <submittedName>
        <fullName evidence="3">Putative cyclin-dependent protein kinase inhibitor SMR2-like</fullName>
    </submittedName>
</protein>
<sequence>MSDPQILNQVFPKGHHEEEILILNKNNSSSTSRHNIGEDLCRTPTCRKNKIPIVGSCPPPAPKKPRELLLSKRKFSQFEFFEVGGNEELEKFFISCNEISRGMAVKKRLLMN</sequence>
<evidence type="ECO:0000313" key="3">
    <source>
        <dbReference type="EMBL" id="JAP14656.1"/>
    </source>
</evidence>
<proteinExistence type="predicted"/>
<evidence type="ECO:0000256" key="2">
    <source>
        <dbReference type="ARBA" id="ARBA00023306"/>
    </source>
</evidence>
<organism evidence="3">
    <name type="scientific">Solanum chacoense</name>
    <name type="common">Chaco potato</name>
    <dbReference type="NCBI Taxonomy" id="4108"/>
    <lineage>
        <taxon>Eukaryota</taxon>
        <taxon>Viridiplantae</taxon>
        <taxon>Streptophyta</taxon>
        <taxon>Embryophyta</taxon>
        <taxon>Tracheophyta</taxon>
        <taxon>Spermatophyta</taxon>
        <taxon>Magnoliopsida</taxon>
        <taxon>eudicotyledons</taxon>
        <taxon>Gunneridae</taxon>
        <taxon>Pentapetalae</taxon>
        <taxon>asterids</taxon>
        <taxon>lamiids</taxon>
        <taxon>Solanales</taxon>
        <taxon>Solanaceae</taxon>
        <taxon>Solanoideae</taxon>
        <taxon>Solaneae</taxon>
        <taxon>Solanum</taxon>
    </lineage>
</organism>
<dbReference type="PANTHER" id="PTHR33142:SF13">
    <property type="entry name" value="CYCLIN-DEPENDENT PROTEIN KINASE INHIBITOR SMR1"/>
    <property type="match status" value="1"/>
</dbReference>
<accession>A0A0V0H4G6</accession>
<evidence type="ECO:0000256" key="1">
    <source>
        <dbReference type="ARBA" id="ARBA00023013"/>
    </source>
</evidence>
<name>A0A0V0H4G6_SOLCH</name>
<dbReference type="AlphaFoldDB" id="A0A0V0H4G6"/>
<dbReference type="InterPro" id="IPR040389">
    <property type="entry name" value="SMR"/>
</dbReference>
<keyword evidence="1" id="KW-0649">Protein kinase inhibitor</keyword>
<keyword evidence="2" id="KW-0131">Cell cycle</keyword>